<dbReference type="InterPro" id="IPR036426">
    <property type="entry name" value="Bulb-type_lectin_dom_sf"/>
</dbReference>
<proteinExistence type="predicted"/>
<dbReference type="Gene3D" id="2.90.10.30">
    <property type="match status" value="1"/>
</dbReference>
<evidence type="ECO:0000313" key="3">
    <source>
        <dbReference type="EMBL" id="PNH02045.1"/>
    </source>
</evidence>
<comment type="caution">
    <text evidence="3">The sequence shown here is derived from an EMBL/GenBank/DDBJ whole genome shotgun (WGS) entry which is preliminary data.</text>
</comment>
<sequence length="158" mass="17294">MSTLVSGSQKSYIRAGESLFSPDGTVRLTLQPDGDLVLTPVQHVWSAGVTTARPGKAIIFEDGNFALTDRDNGTYWETMTRNVIKPPQPDEDKGHYRFTIMNDGNLVVSDLTDQTNLAISSGEVMWQSATALQWAFRDESMKTQPEEDAVDDANAPGA</sequence>
<dbReference type="InterPro" id="IPR001480">
    <property type="entry name" value="Bulb-type_lectin_dom"/>
</dbReference>
<dbReference type="Proteomes" id="UP000236333">
    <property type="component" value="Unassembled WGS sequence"/>
</dbReference>
<dbReference type="PROSITE" id="PS50927">
    <property type="entry name" value="BULB_LECTIN"/>
    <property type="match status" value="1"/>
</dbReference>
<evidence type="ECO:0000256" key="1">
    <source>
        <dbReference type="SAM" id="MobiDB-lite"/>
    </source>
</evidence>
<feature type="domain" description="Bulb-type lectin" evidence="2">
    <location>
        <begin position="4"/>
        <end position="121"/>
    </location>
</feature>
<protein>
    <recommendedName>
        <fullName evidence="2">Bulb-type lectin domain-containing protein</fullName>
    </recommendedName>
</protein>
<reference evidence="3 4" key="1">
    <citation type="journal article" date="2017" name="Mol. Biol. Evol.">
        <title>The 4-celled Tetrabaena socialis nuclear genome reveals the essential components for genetic control of cell number at the origin of multicellularity in the volvocine lineage.</title>
        <authorList>
            <person name="Featherston J."/>
            <person name="Arakaki Y."/>
            <person name="Hanschen E.R."/>
            <person name="Ferris P.J."/>
            <person name="Michod R.E."/>
            <person name="Olson B.J.S.C."/>
            <person name="Nozaki H."/>
            <person name="Durand P.M."/>
        </authorList>
    </citation>
    <scope>NUCLEOTIDE SEQUENCE [LARGE SCALE GENOMIC DNA]</scope>
    <source>
        <strain evidence="3 4">NIES-571</strain>
    </source>
</reference>
<dbReference type="EMBL" id="PGGS01000733">
    <property type="protein sequence ID" value="PNH02045.1"/>
    <property type="molecule type" value="Genomic_DNA"/>
</dbReference>
<name>A0A2J7ZP49_9CHLO</name>
<dbReference type="SUPFAM" id="SSF51110">
    <property type="entry name" value="alpha-D-mannose-specific plant lectins"/>
    <property type="match status" value="1"/>
</dbReference>
<feature type="region of interest" description="Disordered" evidence="1">
    <location>
        <begin position="139"/>
        <end position="158"/>
    </location>
</feature>
<keyword evidence="4" id="KW-1185">Reference proteome</keyword>
<organism evidence="3 4">
    <name type="scientific">Tetrabaena socialis</name>
    <dbReference type="NCBI Taxonomy" id="47790"/>
    <lineage>
        <taxon>Eukaryota</taxon>
        <taxon>Viridiplantae</taxon>
        <taxon>Chlorophyta</taxon>
        <taxon>core chlorophytes</taxon>
        <taxon>Chlorophyceae</taxon>
        <taxon>CS clade</taxon>
        <taxon>Chlamydomonadales</taxon>
        <taxon>Tetrabaenaceae</taxon>
        <taxon>Tetrabaena</taxon>
    </lineage>
</organism>
<accession>A0A2J7ZP49</accession>
<dbReference type="OrthoDB" id="1884773at2759"/>
<gene>
    <name evidence="3" type="ORF">TSOC_012014</name>
</gene>
<dbReference type="AlphaFoldDB" id="A0A2J7ZP49"/>
<evidence type="ECO:0000313" key="4">
    <source>
        <dbReference type="Proteomes" id="UP000236333"/>
    </source>
</evidence>
<evidence type="ECO:0000259" key="2">
    <source>
        <dbReference type="PROSITE" id="PS50927"/>
    </source>
</evidence>